<dbReference type="AlphaFoldDB" id="A0A5N6L0G3"/>
<feature type="compositionally biased region" description="Basic residues" evidence="5">
    <location>
        <begin position="46"/>
        <end position="63"/>
    </location>
</feature>
<name>A0A5N6L0G3_9ROSI</name>
<evidence type="ECO:0000313" key="7">
    <source>
        <dbReference type="EMBL" id="KAB8437373.1"/>
    </source>
</evidence>
<dbReference type="PANTHER" id="PTHR43719:SF28">
    <property type="entry name" value="PEROXIDE STRESS-ACTIVATED HISTIDINE KINASE MAK1-RELATED"/>
    <property type="match status" value="1"/>
</dbReference>
<dbReference type="PANTHER" id="PTHR43719">
    <property type="entry name" value="TWO-COMPONENT HISTIDINE KINASE"/>
    <property type="match status" value="1"/>
</dbReference>
<dbReference type="EC" id="2.7.13.3" evidence="2"/>
<keyword evidence="3 4" id="KW-0597">Phosphoprotein</keyword>
<feature type="compositionally biased region" description="Low complexity" evidence="5">
    <location>
        <begin position="20"/>
        <end position="38"/>
    </location>
</feature>
<dbReference type="InterPro" id="IPR001789">
    <property type="entry name" value="Sig_transdc_resp-reg_receiver"/>
</dbReference>
<comment type="caution">
    <text evidence="7">The sequence shown here is derived from an EMBL/GenBank/DDBJ whole genome shotgun (WGS) entry which is preliminary data.</text>
</comment>
<dbReference type="InterPro" id="IPR050956">
    <property type="entry name" value="2C_system_His_kinase"/>
</dbReference>
<dbReference type="EMBL" id="VIBQ01000036">
    <property type="protein sequence ID" value="KAB8437373.1"/>
    <property type="molecule type" value="Genomic_DNA"/>
</dbReference>
<dbReference type="GO" id="GO:0004673">
    <property type="term" value="F:protein histidine kinase activity"/>
    <property type="evidence" value="ECO:0007669"/>
    <property type="project" value="UniProtKB-EC"/>
</dbReference>
<keyword evidence="8" id="KW-1185">Reference proteome</keyword>
<feature type="region of interest" description="Disordered" evidence="5">
    <location>
        <begin position="574"/>
        <end position="601"/>
    </location>
</feature>
<protein>
    <recommendedName>
        <fullName evidence="2">histidine kinase</fullName>
        <ecNumber evidence="2">2.7.13.3</ecNumber>
    </recommendedName>
</protein>
<feature type="compositionally biased region" description="Basic residues" evidence="5">
    <location>
        <begin position="368"/>
        <end position="377"/>
    </location>
</feature>
<feature type="region of interest" description="Disordered" evidence="5">
    <location>
        <begin position="180"/>
        <end position="200"/>
    </location>
</feature>
<organism evidence="7 8">
    <name type="scientific">Carpinus fangiana</name>
    <dbReference type="NCBI Taxonomy" id="176857"/>
    <lineage>
        <taxon>Eukaryota</taxon>
        <taxon>Viridiplantae</taxon>
        <taxon>Streptophyta</taxon>
        <taxon>Embryophyta</taxon>
        <taxon>Tracheophyta</taxon>
        <taxon>Spermatophyta</taxon>
        <taxon>Magnoliopsida</taxon>
        <taxon>eudicotyledons</taxon>
        <taxon>Gunneridae</taxon>
        <taxon>Pentapetalae</taxon>
        <taxon>rosids</taxon>
        <taxon>fabids</taxon>
        <taxon>Fagales</taxon>
        <taxon>Betulaceae</taxon>
        <taxon>Carpinus</taxon>
    </lineage>
</organism>
<dbReference type="SUPFAM" id="SSF52172">
    <property type="entry name" value="CheY-like"/>
    <property type="match status" value="1"/>
</dbReference>
<proteinExistence type="predicted"/>
<evidence type="ECO:0000256" key="4">
    <source>
        <dbReference type="PROSITE-ProRule" id="PRU00169"/>
    </source>
</evidence>
<feature type="compositionally biased region" description="Polar residues" evidence="5">
    <location>
        <begin position="378"/>
        <end position="390"/>
    </location>
</feature>
<dbReference type="InterPro" id="IPR011006">
    <property type="entry name" value="CheY-like_superfamily"/>
</dbReference>
<accession>A0A5N6L0G3</accession>
<dbReference type="Gene3D" id="3.40.50.2300">
    <property type="match status" value="1"/>
</dbReference>
<dbReference type="GO" id="GO:0000156">
    <property type="term" value="F:phosphorelay response regulator activity"/>
    <property type="evidence" value="ECO:0007669"/>
    <property type="project" value="UniProtKB-ARBA"/>
</dbReference>
<dbReference type="Pfam" id="PF00072">
    <property type="entry name" value="Response_reg"/>
    <property type="match status" value="1"/>
</dbReference>
<dbReference type="SMART" id="SM00448">
    <property type="entry name" value="REC"/>
    <property type="match status" value="1"/>
</dbReference>
<dbReference type="PROSITE" id="PS50110">
    <property type="entry name" value="RESPONSE_REGULATORY"/>
    <property type="match status" value="1"/>
</dbReference>
<dbReference type="FunFam" id="3.40.50.2300:FF:000146">
    <property type="entry name" value="Putative two-component response regulator SSK1p"/>
    <property type="match status" value="1"/>
</dbReference>
<evidence type="ECO:0000313" key="8">
    <source>
        <dbReference type="Proteomes" id="UP000327013"/>
    </source>
</evidence>
<feature type="domain" description="Response regulatory" evidence="6">
    <location>
        <begin position="496"/>
        <end position="658"/>
    </location>
</feature>
<sequence length="715" mass="79119">MDGSWKMKLSSVRPKALRRASTASANTSNTSTSTPNAPVEDSSPTHSRHRISIFRSLRRHSSKQKLAPDQSSPITFNEDHPIDPPAEHPSDQARSSSPDTNKKKLGAPLLPKLLIEKSKPSASALVSEPSTASTNLDPPPTREPLSRSRPSLPRSPLRYSRTPSPVKRVPHISEKRASAVHFEDDSSHRSGNHTHQSAMSRRRIWVRRPGATPTQVHINEDDLVDDVKDMILRKYGNSIGRNFDSPDVTIRLIPRERNMTERPLGPDEQIGKTLDACFPGGQTIEEALLIDVPPKRTPKPSPRLTNHATHYFEDHRPVENGSDYFPPMPAPSPGALHGAPYHSTQHPHSIAILETGQVPPLPSPGGRKTTHRPRMGRTHTSSPTILGSTGQPPPHSARTPARSRRDSDHQRPSHTPAAPPLPTPPTADGNPSTALATKVATPPIDRVASPRPQKPKRSRRQPNDNGHMQNGGDHRNNYNWPGLPPGILDNSVPPINVLIVEDNIINLKLLEQLARKLKIRWSTAMNGQIAVEKWRTGGFHLVLMDIQLPIMNGLEATKEIRRLERLNGIAVFARSGADDSTPPSEKNASDDDEDTTKLTADSDKLDPSLMIKSPVIIVALTASSLQSDRHEALAAGCNDFLTKPVDTVWFERKVMEWGCMQALIDFEGWRKWKDLSKEQEREQLEKEKNMSAADLEKKRKKEARKAALLAKMGQA</sequence>
<evidence type="ECO:0000256" key="1">
    <source>
        <dbReference type="ARBA" id="ARBA00000085"/>
    </source>
</evidence>
<gene>
    <name evidence="7" type="ORF">FH972_025052</name>
</gene>
<feature type="compositionally biased region" description="Basic and acidic residues" evidence="5">
    <location>
        <begin position="77"/>
        <end position="91"/>
    </location>
</feature>
<evidence type="ECO:0000256" key="5">
    <source>
        <dbReference type="SAM" id="MobiDB-lite"/>
    </source>
</evidence>
<dbReference type="Proteomes" id="UP000327013">
    <property type="component" value="Unassembled WGS sequence"/>
</dbReference>
<dbReference type="OrthoDB" id="21225at2759"/>
<dbReference type="CDD" id="cd17546">
    <property type="entry name" value="REC_hyHK_CKI1_RcsC-like"/>
    <property type="match status" value="1"/>
</dbReference>
<feature type="region of interest" description="Disordered" evidence="5">
    <location>
        <begin position="355"/>
        <end position="480"/>
    </location>
</feature>
<evidence type="ECO:0000256" key="2">
    <source>
        <dbReference type="ARBA" id="ARBA00012438"/>
    </source>
</evidence>
<feature type="region of interest" description="Disordered" evidence="5">
    <location>
        <begin position="316"/>
        <end position="343"/>
    </location>
</feature>
<evidence type="ECO:0000259" key="6">
    <source>
        <dbReference type="PROSITE" id="PS50110"/>
    </source>
</evidence>
<comment type="catalytic activity">
    <reaction evidence="1">
        <text>ATP + protein L-histidine = ADP + protein N-phospho-L-histidine.</text>
        <dbReference type="EC" id="2.7.13.3"/>
    </reaction>
</comment>
<reference evidence="7 8" key="1">
    <citation type="submission" date="2019-06" db="EMBL/GenBank/DDBJ databases">
        <title>A chromosomal-level reference genome of Carpinus fangiana (Coryloideae, Betulaceae).</title>
        <authorList>
            <person name="Yang X."/>
            <person name="Wang Z."/>
            <person name="Zhang L."/>
            <person name="Hao G."/>
            <person name="Liu J."/>
            <person name="Yang Y."/>
        </authorList>
    </citation>
    <scope>NUCLEOTIDE SEQUENCE [LARGE SCALE GENOMIC DNA]</scope>
    <source>
        <strain evidence="7">Cfa_2016G</strain>
        <tissue evidence="7">Leaf</tissue>
    </source>
</reference>
<feature type="compositionally biased region" description="Low complexity" evidence="5">
    <location>
        <begin position="147"/>
        <end position="165"/>
    </location>
</feature>
<evidence type="ECO:0000256" key="3">
    <source>
        <dbReference type="ARBA" id="ARBA00022553"/>
    </source>
</evidence>
<feature type="region of interest" description="Disordered" evidence="5">
    <location>
        <begin position="1"/>
        <end position="167"/>
    </location>
</feature>
<feature type="modified residue" description="4-aspartylphosphate" evidence="4">
    <location>
        <position position="545"/>
    </location>
</feature>